<dbReference type="AlphaFoldDB" id="A0A9D5R978"/>
<evidence type="ECO:0000313" key="2">
    <source>
        <dbReference type="EMBL" id="MBE5040209.1"/>
    </source>
</evidence>
<protein>
    <submittedName>
        <fullName evidence="2">Metal-binding protein</fullName>
    </submittedName>
</protein>
<dbReference type="Pfam" id="PF04071">
    <property type="entry name" value="zf-like"/>
    <property type="match status" value="1"/>
</dbReference>
<reference evidence="2" key="1">
    <citation type="submission" date="2020-10" db="EMBL/GenBank/DDBJ databases">
        <title>ChiBAC.</title>
        <authorList>
            <person name="Zenner C."/>
            <person name="Hitch T.C.A."/>
            <person name="Clavel T."/>
        </authorList>
    </citation>
    <scope>NUCLEOTIDE SEQUENCE</scope>
    <source>
        <strain evidence="2">DSM 107454</strain>
    </source>
</reference>
<name>A0A9D5R978_9FIRM</name>
<sequence length="86" mass="10232">MSSRYFENRECEYYPCHDTEHMNCLFCFCPLYFMPDCGGRYVWIKNCRGKQIKDCSSCLLPHRKEGYDYILARLEAETDKTGPQKP</sequence>
<accession>A0A9D5R978</accession>
<comment type="caution">
    <text evidence="2">The sequence shown here is derived from an EMBL/GenBank/DDBJ whole genome shotgun (WGS) entry which is preliminary data.</text>
</comment>
<gene>
    <name evidence="2" type="ORF">INF28_07015</name>
</gene>
<proteinExistence type="predicted"/>
<evidence type="ECO:0000259" key="1">
    <source>
        <dbReference type="Pfam" id="PF04071"/>
    </source>
</evidence>
<dbReference type="InterPro" id="IPR007212">
    <property type="entry name" value="Zf-like"/>
</dbReference>
<dbReference type="EMBL" id="JADCKB010000012">
    <property type="protein sequence ID" value="MBE5040209.1"/>
    <property type="molecule type" value="Genomic_DNA"/>
</dbReference>
<keyword evidence="3" id="KW-1185">Reference proteome</keyword>
<evidence type="ECO:0000313" key="3">
    <source>
        <dbReference type="Proteomes" id="UP000806542"/>
    </source>
</evidence>
<dbReference type="RefSeq" id="WP_226392758.1">
    <property type="nucleotide sequence ID" value="NZ_JADCKB010000012.1"/>
</dbReference>
<organism evidence="2 3">
    <name type="scientific">Ructibacterium gallinarum</name>
    <dbReference type="NCBI Taxonomy" id="2779355"/>
    <lineage>
        <taxon>Bacteria</taxon>
        <taxon>Bacillati</taxon>
        <taxon>Bacillota</taxon>
        <taxon>Clostridia</taxon>
        <taxon>Eubacteriales</taxon>
        <taxon>Oscillospiraceae</taxon>
        <taxon>Ructibacterium</taxon>
    </lineage>
</organism>
<dbReference type="Proteomes" id="UP000806542">
    <property type="component" value="Unassembled WGS sequence"/>
</dbReference>
<feature type="domain" description="Cysteine-rich small" evidence="1">
    <location>
        <begin position="5"/>
        <end position="80"/>
    </location>
</feature>